<dbReference type="Pfam" id="PF13144">
    <property type="entry name" value="ChapFlgA"/>
    <property type="match status" value="1"/>
</dbReference>
<dbReference type="InterPro" id="IPR036732">
    <property type="entry name" value="AFP_Neu5c_C_sf"/>
</dbReference>
<evidence type="ECO:0000256" key="2">
    <source>
        <dbReference type="ARBA" id="ARBA00022729"/>
    </source>
</evidence>
<dbReference type="Proteomes" id="UP000198634">
    <property type="component" value="Unassembled WGS sequence"/>
</dbReference>
<evidence type="ECO:0000313" key="7">
    <source>
        <dbReference type="Proteomes" id="UP000198634"/>
    </source>
</evidence>
<dbReference type="AlphaFoldDB" id="A0A1H9I8C7"/>
<dbReference type="Gene3D" id="3.90.1210.10">
    <property type="entry name" value="Antifreeze-like/N-acetylneuraminic acid synthase C-terminal domain"/>
    <property type="match status" value="1"/>
</dbReference>
<keyword evidence="7" id="KW-1185">Reference proteome</keyword>
<reference evidence="6 7" key="1">
    <citation type="submission" date="2016-10" db="EMBL/GenBank/DDBJ databases">
        <authorList>
            <person name="de Groot N.N."/>
        </authorList>
    </citation>
    <scope>NUCLEOTIDE SEQUENCE [LARGE SCALE GENOMIC DNA]</scope>
    <source>
        <strain evidence="6 7">DSM 22007</strain>
    </source>
</reference>
<feature type="signal peptide" evidence="4">
    <location>
        <begin position="1"/>
        <end position="17"/>
    </location>
</feature>
<keyword evidence="4" id="KW-1005">Bacterial flagellum biogenesis</keyword>
<dbReference type="STRING" id="657014.SAMN04488092_11189"/>
<dbReference type="SMART" id="SM00858">
    <property type="entry name" value="SAF"/>
    <property type="match status" value="1"/>
</dbReference>
<dbReference type="PANTHER" id="PTHR36307:SF1">
    <property type="entry name" value="FLAGELLA BASAL BODY P-RING FORMATION PROTEIN FLGA"/>
    <property type="match status" value="1"/>
</dbReference>
<organism evidence="6 7">
    <name type="scientific">Thalassovita taeanensis</name>
    <dbReference type="NCBI Taxonomy" id="657014"/>
    <lineage>
        <taxon>Bacteria</taxon>
        <taxon>Pseudomonadati</taxon>
        <taxon>Pseudomonadota</taxon>
        <taxon>Alphaproteobacteria</taxon>
        <taxon>Rhodobacterales</taxon>
        <taxon>Roseobacteraceae</taxon>
        <taxon>Thalassovita</taxon>
    </lineage>
</organism>
<feature type="domain" description="SAF" evidence="5">
    <location>
        <begin position="17"/>
        <end position="75"/>
    </location>
</feature>
<dbReference type="EMBL" id="FOEP01000011">
    <property type="protein sequence ID" value="SEQ70806.1"/>
    <property type="molecule type" value="Genomic_DNA"/>
</dbReference>
<evidence type="ECO:0000256" key="3">
    <source>
        <dbReference type="ARBA" id="ARBA00022764"/>
    </source>
</evidence>
<dbReference type="NCBIfam" id="TIGR03170">
    <property type="entry name" value="flgA_cterm"/>
    <property type="match status" value="1"/>
</dbReference>
<keyword evidence="2 4" id="KW-0732">Signal</keyword>
<proteinExistence type="inferred from homology"/>
<dbReference type="RefSeq" id="WP_090270515.1">
    <property type="nucleotide sequence ID" value="NZ_FOEP01000011.1"/>
</dbReference>
<keyword evidence="3 4" id="KW-0574">Periplasm</keyword>
<evidence type="ECO:0000256" key="1">
    <source>
        <dbReference type="ARBA" id="ARBA00004418"/>
    </source>
</evidence>
<name>A0A1H9I8C7_9RHOB</name>
<protein>
    <recommendedName>
        <fullName evidence="4">Flagella basal body P-ring formation protein FlgA</fullName>
    </recommendedName>
</protein>
<comment type="subcellular location">
    <subcellularLocation>
        <location evidence="1 4">Periplasm</location>
    </subcellularLocation>
</comment>
<sequence length="138" mass="14714">MYRLILMCLLVAAPVQADIAVATRTIRARTILTPEDVTLKPGTLPGVYSDTAQLLGLETRVAVYAGRPIRPGDVGPPALVDRNQIVPLLFQSGGLSIQAEGRALSRGGEGDQIRVINLTSRTQITGQIMPDGTVQVLQ</sequence>
<evidence type="ECO:0000313" key="6">
    <source>
        <dbReference type="EMBL" id="SEQ70806.1"/>
    </source>
</evidence>
<dbReference type="InterPro" id="IPR013974">
    <property type="entry name" value="SAF"/>
</dbReference>
<keyword evidence="6" id="KW-0282">Flagellum</keyword>
<evidence type="ECO:0000256" key="4">
    <source>
        <dbReference type="RuleBase" id="RU362063"/>
    </source>
</evidence>
<dbReference type="GO" id="GO:0042597">
    <property type="term" value="C:periplasmic space"/>
    <property type="evidence" value="ECO:0007669"/>
    <property type="project" value="UniProtKB-SubCell"/>
</dbReference>
<dbReference type="PANTHER" id="PTHR36307">
    <property type="entry name" value="FLAGELLA BASAL BODY P-RING FORMATION PROTEIN FLGA"/>
    <property type="match status" value="1"/>
</dbReference>
<gene>
    <name evidence="6" type="ORF">SAMN04488092_11189</name>
</gene>
<dbReference type="OrthoDB" id="7619725at2"/>
<accession>A0A1H9I8C7</accession>
<comment type="similarity">
    <text evidence="4">Belongs to the FlgA family.</text>
</comment>
<keyword evidence="6" id="KW-0966">Cell projection</keyword>
<dbReference type="Gene3D" id="2.30.30.760">
    <property type="match status" value="1"/>
</dbReference>
<dbReference type="SUPFAM" id="SSF51269">
    <property type="entry name" value="AFP III-like domain"/>
    <property type="match status" value="1"/>
</dbReference>
<comment type="function">
    <text evidence="4">Involved in the assembly process of the P-ring formation. It may associate with FlgF on the rod constituting a structure essential for the P-ring assembly or may act as a modulator protein for the P-ring assembly.</text>
</comment>
<dbReference type="GO" id="GO:0044780">
    <property type="term" value="P:bacterial-type flagellum assembly"/>
    <property type="evidence" value="ECO:0007669"/>
    <property type="project" value="InterPro"/>
</dbReference>
<dbReference type="InterPro" id="IPR039246">
    <property type="entry name" value="Flagellar_FlgA"/>
</dbReference>
<dbReference type="CDD" id="cd11614">
    <property type="entry name" value="SAF_CpaB_FlgA_like"/>
    <property type="match status" value="1"/>
</dbReference>
<evidence type="ECO:0000259" key="5">
    <source>
        <dbReference type="SMART" id="SM00858"/>
    </source>
</evidence>
<dbReference type="InterPro" id="IPR017585">
    <property type="entry name" value="SAF_FlgA"/>
</dbReference>
<feature type="chain" id="PRO_5009029699" description="Flagella basal body P-ring formation protein FlgA" evidence="4">
    <location>
        <begin position="18"/>
        <end position="138"/>
    </location>
</feature>
<keyword evidence="6" id="KW-0969">Cilium</keyword>